<dbReference type="SUPFAM" id="SSF50891">
    <property type="entry name" value="Cyclophilin-like"/>
    <property type="match status" value="1"/>
</dbReference>
<feature type="region of interest" description="Disordered" evidence="9">
    <location>
        <begin position="196"/>
        <end position="218"/>
    </location>
</feature>
<evidence type="ECO:0000313" key="13">
    <source>
        <dbReference type="Proteomes" id="UP001295684"/>
    </source>
</evidence>
<gene>
    <name evidence="12" type="ORF">ECRASSUSDP1_LOCUS10729</name>
</gene>
<organism evidence="12 13">
    <name type="scientific">Euplotes crassus</name>
    <dbReference type="NCBI Taxonomy" id="5936"/>
    <lineage>
        <taxon>Eukaryota</taxon>
        <taxon>Sar</taxon>
        <taxon>Alveolata</taxon>
        <taxon>Ciliophora</taxon>
        <taxon>Intramacronucleata</taxon>
        <taxon>Spirotrichea</taxon>
        <taxon>Hypotrichia</taxon>
        <taxon>Euplotida</taxon>
        <taxon>Euplotidae</taxon>
        <taxon>Moneuplotes</taxon>
    </lineage>
</organism>
<evidence type="ECO:0000256" key="4">
    <source>
        <dbReference type="ARBA" id="ARBA00023110"/>
    </source>
</evidence>
<evidence type="ECO:0000256" key="8">
    <source>
        <dbReference type="RuleBase" id="RU365081"/>
    </source>
</evidence>
<dbReference type="Gene3D" id="3.30.70.330">
    <property type="match status" value="1"/>
</dbReference>
<comment type="function">
    <text evidence="8">PPIases accelerate the folding of proteins. It catalyzes the cis-trans isomerization of proline imidic peptide bonds in oligopeptides.</text>
</comment>
<dbReference type="InterPro" id="IPR035979">
    <property type="entry name" value="RBD_domain_sf"/>
</dbReference>
<keyword evidence="5 8" id="KW-0413">Isomerase</keyword>
<keyword evidence="13" id="KW-1185">Reference proteome</keyword>
<dbReference type="GO" id="GO:0003755">
    <property type="term" value="F:peptidyl-prolyl cis-trans isomerase activity"/>
    <property type="evidence" value="ECO:0007669"/>
    <property type="project" value="UniProtKB-UniRule"/>
</dbReference>
<evidence type="ECO:0000256" key="1">
    <source>
        <dbReference type="ARBA" id="ARBA00000971"/>
    </source>
</evidence>
<reference evidence="12" key="1">
    <citation type="submission" date="2023-07" db="EMBL/GenBank/DDBJ databases">
        <authorList>
            <consortium name="AG Swart"/>
            <person name="Singh M."/>
            <person name="Singh A."/>
            <person name="Seah K."/>
            <person name="Emmerich C."/>
        </authorList>
    </citation>
    <scope>NUCLEOTIDE SEQUENCE</scope>
    <source>
        <strain evidence="12">DP1</strain>
    </source>
</reference>
<dbReference type="PANTHER" id="PTHR45843">
    <property type="entry name" value="PEPTIDYL-PROLYL CIS-TRANS ISOMERASE-LIKE 4"/>
    <property type="match status" value="1"/>
</dbReference>
<evidence type="ECO:0000259" key="10">
    <source>
        <dbReference type="PROSITE" id="PS50072"/>
    </source>
</evidence>
<evidence type="ECO:0000313" key="12">
    <source>
        <dbReference type="EMBL" id="CAI2369429.1"/>
    </source>
</evidence>
<evidence type="ECO:0000256" key="9">
    <source>
        <dbReference type="SAM" id="MobiDB-lite"/>
    </source>
</evidence>
<comment type="subcellular location">
    <subcellularLocation>
        <location evidence="2 8">Nucleus</location>
    </subcellularLocation>
</comment>
<evidence type="ECO:0000259" key="11">
    <source>
        <dbReference type="PROSITE" id="PS50102"/>
    </source>
</evidence>
<feature type="domain" description="RRM" evidence="11">
    <location>
        <begin position="277"/>
        <end position="355"/>
    </location>
</feature>
<dbReference type="Gene3D" id="2.40.100.10">
    <property type="entry name" value="Cyclophilin-like"/>
    <property type="match status" value="1"/>
</dbReference>
<dbReference type="PRINTS" id="PR00153">
    <property type="entry name" value="CSAPPISMRASE"/>
</dbReference>
<dbReference type="InterPro" id="IPR000504">
    <property type="entry name" value="RRM_dom"/>
</dbReference>
<dbReference type="Pfam" id="PF00076">
    <property type="entry name" value="RRM_1"/>
    <property type="match status" value="1"/>
</dbReference>
<dbReference type="Proteomes" id="UP001295684">
    <property type="component" value="Unassembled WGS sequence"/>
</dbReference>
<evidence type="ECO:0000256" key="6">
    <source>
        <dbReference type="ARBA" id="ARBA00023242"/>
    </source>
</evidence>
<feature type="region of interest" description="Disordered" evidence="9">
    <location>
        <begin position="390"/>
        <end position="440"/>
    </location>
</feature>
<dbReference type="InterPro" id="IPR029000">
    <property type="entry name" value="Cyclophilin-like_dom_sf"/>
</dbReference>
<comment type="catalytic activity">
    <reaction evidence="1 8">
        <text>[protein]-peptidylproline (omega=180) = [protein]-peptidylproline (omega=0)</text>
        <dbReference type="Rhea" id="RHEA:16237"/>
        <dbReference type="Rhea" id="RHEA-COMP:10747"/>
        <dbReference type="Rhea" id="RHEA-COMP:10748"/>
        <dbReference type="ChEBI" id="CHEBI:83833"/>
        <dbReference type="ChEBI" id="CHEBI:83834"/>
        <dbReference type="EC" id="5.2.1.8"/>
    </reaction>
</comment>
<dbReference type="EC" id="5.2.1.8" evidence="8"/>
<dbReference type="SMART" id="SM00360">
    <property type="entry name" value="RRM"/>
    <property type="match status" value="1"/>
</dbReference>
<evidence type="ECO:0000256" key="7">
    <source>
        <dbReference type="PROSITE-ProRule" id="PRU00176"/>
    </source>
</evidence>
<dbReference type="EMBL" id="CAMPGE010010581">
    <property type="protein sequence ID" value="CAI2369429.1"/>
    <property type="molecule type" value="Genomic_DNA"/>
</dbReference>
<dbReference type="PANTHER" id="PTHR45843:SF1">
    <property type="entry name" value="PEPTIDYL-PROLYL CIS-TRANS ISOMERASE-LIKE 4"/>
    <property type="match status" value="1"/>
</dbReference>
<dbReference type="SUPFAM" id="SSF54928">
    <property type="entry name" value="RNA-binding domain, RBD"/>
    <property type="match status" value="1"/>
</dbReference>
<dbReference type="GO" id="GO:0003723">
    <property type="term" value="F:RNA binding"/>
    <property type="evidence" value="ECO:0007669"/>
    <property type="project" value="UniProtKB-UniRule"/>
</dbReference>
<keyword evidence="6 8" id="KW-0539">Nucleus</keyword>
<dbReference type="AlphaFoldDB" id="A0AAD1XAR0"/>
<dbReference type="GO" id="GO:0005634">
    <property type="term" value="C:nucleus"/>
    <property type="evidence" value="ECO:0007669"/>
    <property type="project" value="UniProtKB-SubCell"/>
</dbReference>
<proteinExistence type="inferred from homology"/>
<keyword evidence="3 7" id="KW-0694">RNA-binding</keyword>
<comment type="caution">
    <text evidence="12">The sequence shown here is derived from an EMBL/GenBank/DDBJ whole genome shotgun (WGS) entry which is preliminary data.</text>
</comment>
<dbReference type="PROSITE" id="PS50102">
    <property type="entry name" value="RRM"/>
    <property type="match status" value="1"/>
</dbReference>
<name>A0AAD1XAR0_EUPCR</name>
<dbReference type="InterPro" id="IPR012677">
    <property type="entry name" value="Nucleotide-bd_a/b_plait_sf"/>
</dbReference>
<keyword evidence="4 8" id="KW-0697">Rotamase</keyword>
<evidence type="ECO:0000256" key="3">
    <source>
        <dbReference type="ARBA" id="ARBA00022884"/>
    </source>
</evidence>
<sequence length="440" mass="50676">MSIIIETSLGDLEIDLYTDQCPNATRNFLKLAKAKYYNDLRFYEVHKNFLAKTGDPSHSGKGGCSIYGLLDVFSSLEKKPEYFSDIDYSLQVNAERRYFEDETTKEIRHNKKGLLATSNKGPHRNESGFYITLSDEPAPYLDGKHTIFGEVVDGDNVLEAINDALLMDKDGQTVDDKGEPYQAIRIKHILIIDDPFDNPEGLRTPSQSPEPKRNLDNDEEAKFVDDNVDLKQLLSMTEGGTEEEIEKFTQRKIAKSRAHVLEILGDLPEAEIEPPKNVLFVCQLNPVTQESDLESIFCRFGEIKSCNVVRDWKTGDSLQYAFIEFEKEEECINAYLKMNNVNIDERRIKVDFSQSVAKSWATFKKKQFQEAAKELFKEYQLKKDIEQAKDDLGEMTGTETETEEETAAKEGITERKSKKHRRKRSYSDERRHSKHKRSRY</sequence>
<evidence type="ECO:0000256" key="2">
    <source>
        <dbReference type="ARBA" id="ARBA00004123"/>
    </source>
</evidence>
<feature type="domain" description="PPIase cyclophilin-type" evidence="10">
    <location>
        <begin position="6"/>
        <end position="191"/>
    </location>
</feature>
<dbReference type="Pfam" id="PF00160">
    <property type="entry name" value="Pro_isomerase"/>
    <property type="match status" value="1"/>
</dbReference>
<dbReference type="InterPro" id="IPR035542">
    <property type="entry name" value="CRIP"/>
</dbReference>
<evidence type="ECO:0000256" key="5">
    <source>
        <dbReference type="ARBA" id="ARBA00023235"/>
    </source>
</evidence>
<protein>
    <recommendedName>
        <fullName evidence="8">Peptidyl-prolyl cis-trans isomerase</fullName>
        <shortName evidence="8">PPIase</shortName>
        <ecNumber evidence="8">5.2.1.8</ecNumber>
    </recommendedName>
</protein>
<dbReference type="InterPro" id="IPR002130">
    <property type="entry name" value="Cyclophilin-type_PPIase_dom"/>
</dbReference>
<dbReference type="PROSITE" id="PS50072">
    <property type="entry name" value="CSA_PPIASE_2"/>
    <property type="match status" value="1"/>
</dbReference>
<feature type="compositionally biased region" description="Basic and acidic residues" evidence="9">
    <location>
        <begin position="406"/>
        <end position="415"/>
    </location>
</feature>
<accession>A0AAD1XAR0</accession>
<dbReference type="CDD" id="cd12235">
    <property type="entry name" value="RRM_PPIL4"/>
    <property type="match status" value="1"/>
</dbReference>
<comment type="similarity">
    <text evidence="8">Belongs to the cyclophilin-type PPIase family. PPIL4 subfamily.</text>
</comment>